<dbReference type="InterPro" id="IPR016053">
    <property type="entry name" value="Haem_Oase-like"/>
</dbReference>
<proteinExistence type="predicted"/>
<evidence type="ECO:0000313" key="2">
    <source>
        <dbReference type="Proteomes" id="UP000798602"/>
    </source>
</evidence>
<dbReference type="CDD" id="cd19166">
    <property type="entry name" value="HemeO-bac"/>
    <property type="match status" value="1"/>
</dbReference>
<evidence type="ECO:0000313" key="1">
    <source>
        <dbReference type="EMBL" id="NBL65301.1"/>
    </source>
</evidence>
<reference evidence="2" key="1">
    <citation type="submission" date="2020-01" db="EMBL/GenBank/DDBJ databases">
        <title>Sphingomonas sp. strain CSW-10.</title>
        <authorList>
            <person name="Chen W.-M."/>
        </authorList>
    </citation>
    <scope>NUCLEOTIDE SEQUENCE [LARGE SCALE GENOMIC DNA]</scope>
    <source>
        <strain evidence="2">NST-5</strain>
    </source>
</reference>
<keyword evidence="2" id="KW-1185">Reference proteome</keyword>
<name>A0ABW9Z8R8_9FLAO</name>
<dbReference type="EMBL" id="JAABLM010000009">
    <property type="protein sequence ID" value="NBL65301.1"/>
    <property type="molecule type" value="Genomic_DNA"/>
</dbReference>
<dbReference type="Proteomes" id="UP000798602">
    <property type="component" value="Unassembled WGS sequence"/>
</dbReference>
<sequence>MDVDTTTSLTFLDNLRETTKESHLFLESLPVSKSILSPEIDIKSYSLYLNLMLDVTLALESEVFPLIKNEVDNLELRKKSSAIENDLNQINQSRNSRNFSFNIDANTSVGFAMGIMYVLEGSTLGGRFILKNISEKLNLDENKGASYFSGYGNKTGNFWKNFLANLTSFEAENNAEITIIEGADFAFKKIAQHLNKPEFA</sequence>
<dbReference type="Gene3D" id="1.20.910.10">
    <property type="entry name" value="Heme oxygenase-like"/>
    <property type="match status" value="1"/>
</dbReference>
<protein>
    <submittedName>
        <fullName evidence="1">Heme oxygenase</fullName>
    </submittedName>
</protein>
<dbReference type="RefSeq" id="WP_166537125.1">
    <property type="nucleotide sequence ID" value="NZ_JAABLM010000009.1"/>
</dbReference>
<organism evidence="1 2">
    <name type="scientific">Flavobacterium ichthyis</name>
    <dbReference type="NCBI Taxonomy" id="2698827"/>
    <lineage>
        <taxon>Bacteria</taxon>
        <taxon>Pseudomonadati</taxon>
        <taxon>Bacteroidota</taxon>
        <taxon>Flavobacteriia</taxon>
        <taxon>Flavobacteriales</taxon>
        <taxon>Flavobacteriaceae</taxon>
        <taxon>Flavobacterium</taxon>
    </lineage>
</organism>
<dbReference type="InterPro" id="IPR016084">
    <property type="entry name" value="Haem_Oase-like_multi-hlx"/>
</dbReference>
<dbReference type="SUPFAM" id="SSF48613">
    <property type="entry name" value="Heme oxygenase-like"/>
    <property type="match status" value="1"/>
</dbReference>
<accession>A0ABW9Z8R8</accession>
<comment type="caution">
    <text evidence="1">The sequence shown here is derived from an EMBL/GenBank/DDBJ whole genome shotgun (WGS) entry which is preliminary data.</text>
</comment>
<dbReference type="Pfam" id="PF01126">
    <property type="entry name" value="Heme_oxygenase"/>
    <property type="match status" value="1"/>
</dbReference>
<gene>
    <name evidence="1" type="ORF">GV828_08845</name>
</gene>